<evidence type="ECO:0000313" key="2">
    <source>
        <dbReference type="Proteomes" id="UP000824120"/>
    </source>
</evidence>
<accession>A0A9J5XI06</accession>
<organism evidence="1 2">
    <name type="scientific">Solanum commersonii</name>
    <name type="common">Commerson's wild potato</name>
    <name type="synonym">Commerson's nightshade</name>
    <dbReference type="NCBI Taxonomy" id="4109"/>
    <lineage>
        <taxon>Eukaryota</taxon>
        <taxon>Viridiplantae</taxon>
        <taxon>Streptophyta</taxon>
        <taxon>Embryophyta</taxon>
        <taxon>Tracheophyta</taxon>
        <taxon>Spermatophyta</taxon>
        <taxon>Magnoliopsida</taxon>
        <taxon>eudicotyledons</taxon>
        <taxon>Gunneridae</taxon>
        <taxon>Pentapetalae</taxon>
        <taxon>asterids</taxon>
        <taxon>lamiids</taxon>
        <taxon>Solanales</taxon>
        <taxon>Solanaceae</taxon>
        <taxon>Solanoideae</taxon>
        <taxon>Solaneae</taxon>
        <taxon>Solanum</taxon>
    </lineage>
</organism>
<comment type="caution">
    <text evidence="1">The sequence shown here is derived from an EMBL/GenBank/DDBJ whole genome shotgun (WGS) entry which is preliminary data.</text>
</comment>
<protein>
    <submittedName>
        <fullName evidence="1">Uncharacterized protein</fullName>
    </submittedName>
</protein>
<gene>
    <name evidence="1" type="ORF">H5410_048411</name>
</gene>
<dbReference type="EMBL" id="JACXVP010000009">
    <property type="protein sequence ID" value="KAG5587977.1"/>
    <property type="molecule type" value="Genomic_DNA"/>
</dbReference>
<keyword evidence="2" id="KW-1185">Reference proteome</keyword>
<reference evidence="1 2" key="1">
    <citation type="submission" date="2020-09" db="EMBL/GenBank/DDBJ databases">
        <title>De no assembly of potato wild relative species, Solanum commersonii.</title>
        <authorList>
            <person name="Cho K."/>
        </authorList>
    </citation>
    <scope>NUCLEOTIDE SEQUENCE [LARGE SCALE GENOMIC DNA]</scope>
    <source>
        <strain evidence="1">LZ3.2</strain>
        <tissue evidence="1">Leaf</tissue>
    </source>
</reference>
<dbReference type="Proteomes" id="UP000824120">
    <property type="component" value="Chromosome 9"/>
</dbReference>
<name>A0A9J5XI06_SOLCO</name>
<evidence type="ECO:0000313" key="1">
    <source>
        <dbReference type="EMBL" id="KAG5587977.1"/>
    </source>
</evidence>
<dbReference type="AlphaFoldDB" id="A0A9J5XI06"/>
<proteinExistence type="predicted"/>
<sequence length="83" mass="9247">MAISGGEGRKEPLDLGLLCPQSNRFESGILSRKSAIKGTIWIHLRSSKNDPEIQQKILGNQQGSKNLLFSVFVLLRVEVRVRS</sequence>